<dbReference type="AlphaFoldDB" id="A0A024H2X8"/>
<dbReference type="InterPro" id="IPR050389">
    <property type="entry name" value="LysR-type_TF"/>
</dbReference>
<dbReference type="PANTHER" id="PTHR30118">
    <property type="entry name" value="HTH-TYPE TRANSCRIPTIONAL REGULATOR LEUO-RELATED"/>
    <property type="match status" value="1"/>
</dbReference>
<evidence type="ECO:0000256" key="1">
    <source>
        <dbReference type="ARBA" id="ARBA00009437"/>
    </source>
</evidence>
<dbReference type="EMBL" id="CAQI01000042">
    <property type="protein sequence ID" value="CCQ46124.1"/>
    <property type="molecule type" value="Genomic_DNA"/>
</dbReference>
<dbReference type="SUPFAM" id="SSF46785">
    <property type="entry name" value="Winged helix' DNA-binding domain"/>
    <property type="match status" value="1"/>
</dbReference>
<evidence type="ECO:0000313" key="7">
    <source>
        <dbReference type="Proteomes" id="UP000035722"/>
    </source>
</evidence>
<dbReference type="InterPro" id="IPR000847">
    <property type="entry name" value="LysR_HTH_N"/>
</dbReference>
<dbReference type="InterPro" id="IPR005119">
    <property type="entry name" value="LysR_subst-bd"/>
</dbReference>
<feature type="domain" description="HTH lysR-type" evidence="5">
    <location>
        <begin position="8"/>
        <end position="65"/>
    </location>
</feature>
<dbReference type="SUPFAM" id="SSF53850">
    <property type="entry name" value="Periplasmic binding protein-like II"/>
    <property type="match status" value="1"/>
</dbReference>
<dbReference type="Gene3D" id="1.10.10.10">
    <property type="entry name" value="Winged helix-like DNA-binding domain superfamily/Winged helix DNA-binding domain"/>
    <property type="match status" value="1"/>
</dbReference>
<dbReference type="Pfam" id="PF03466">
    <property type="entry name" value="LysR_substrate"/>
    <property type="match status" value="1"/>
</dbReference>
<dbReference type="Pfam" id="PF00126">
    <property type="entry name" value="HTH_1"/>
    <property type="match status" value="1"/>
</dbReference>
<name>A0A024H2X8_9MICC</name>
<dbReference type="Gene3D" id="3.40.190.10">
    <property type="entry name" value="Periplasmic binding protein-like II"/>
    <property type="match status" value="2"/>
</dbReference>
<gene>
    <name evidence="6" type="ORF">ARTSIC4J27_2084</name>
</gene>
<accession>A0A024H2X8</accession>
<dbReference type="OrthoDB" id="8717159at2"/>
<keyword evidence="7" id="KW-1185">Reference proteome</keyword>
<evidence type="ECO:0000313" key="6">
    <source>
        <dbReference type="EMBL" id="CCQ46124.1"/>
    </source>
</evidence>
<keyword evidence="2" id="KW-0805">Transcription regulation</keyword>
<protein>
    <submittedName>
        <fullName evidence="6">Bacterial regulatory helix-turn-helix, lysR family protein</fullName>
    </submittedName>
</protein>
<organism evidence="6 7">
    <name type="scientific">Pseudarthrobacter siccitolerans</name>
    <dbReference type="NCBI Taxonomy" id="861266"/>
    <lineage>
        <taxon>Bacteria</taxon>
        <taxon>Bacillati</taxon>
        <taxon>Actinomycetota</taxon>
        <taxon>Actinomycetes</taxon>
        <taxon>Micrococcales</taxon>
        <taxon>Micrococcaceae</taxon>
        <taxon>Pseudarthrobacter</taxon>
    </lineage>
</organism>
<evidence type="ECO:0000256" key="3">
    <source>
        <dbReference type="ARBA" id="ARBA00023125"/>
    </source>
</evidence>
<dbReference type="PROSITE" id="PS50931">
    <property type="entry name" value="HTH_LYSR"/>
    <property type="match status" value="1"/>
</dbReference>
<dbReference type="InterPro" id="IPR036390">
    <property type="entry name" value="WH_DNA-bd_sf"/>
</dbReference>
<dbReference type="GO" id="GO:0003677">
    <property type="term" value="F:DNA binding"/>
    <property type="evidence" value="ECO:0007669"/>
    <property type="project" value="UniProtKB-KW"/>
</dbReference>
<evidence type="ECO:0000259" key="5">
    <source>
        <dbReference type="PROSITE" id="PS50931"/>
    </source>
</evidence>
<dbReference type="InterPro" id="IPR036388">
    <property type="entry name" value="WH-like_DNA-bd_sf"/>
</dbReference>
<keyword evidence="3" id="KW-0238">DNA-binding</keyword>
<sequence>MDEPGAKYDLNLLRVFALVFETRSVTDAAEILTISQPSVSYALSKLRKVFTDPLFLRGPNGLEPTPMALGLYPELSQSLRALDSAVRGAATFDPAVSTHRFRLMMTDLGLMALFPYIIRAVLAAAPNVGIDVIPLDTAQLHDRLVRNEVDAAIGIPAIHEDDLLIEPLMDMPYVGICALEHPRLSASPSLQDLGAEKHIVASKALGHEHVLQRLREVGIGDSVTITLPSFAVVSQVLAVTDHVSVVPKALADIAESQGNIRQFTLPFSIKPGRVTLYTCRRTVPSRPVEWLRSTIAAGLAVYPYPNYVNGGVPEVSVYGPDDQEENSP</sequence>
<dbReference type="Proteomes" id="UP000035722">
    <property type="component" value="Unassembled WGS sequence"/>
</dbReference>
<reference evidence="7" key="1">
    <citation type="journal article" date="2014" name="Genome Announc.">
        <title>Genome Sequence of Arthrobacter siccitolerans 4J27, a Xeroprotectant-Producing Desiccation-Tolerant Microorganism.</title>
        <authorList>
            <person name="Manzanera M."/>
            <person name="Santa-Cruz-Calvo L."/>
            <person name="Vilchez J.I."/>
            <person name="Garcia-Fontana C."/>
            <person name="Silva-Castro G.A."/>
            <person name="Calvo C."/>
            <person name="Gonzalez-Lopez J."/>
        </authorList>
    </citation>
    <scope>NUCLEOTIDE SEQUENCE [LARGE SCALE GENOMIC DNA]</scope>
    <source>
        <strain evidence="7">4J27</strain>
    </source>
</reference>
<keyword evidence="4" id="KW-0804">Transcription</keyword>
<proteinExistence type="inferred from homology"/>
<comment type="similarity">
    <text evidence="1">Belongs to the LysR transcriptional regulatory family.</text>
</comment>
<dbReference type="GO" id="GO:0003700">
    <property type="term" value="F:DNA-binding transcription factor activity"/>
    <property type="evidence" value="ECO:0007669"/>
    <property type="project" value="InterPro"/>
</dbReference>
<comment type="caution">
    <text evidence="6">The sequence shown here is derived from an EMBL/GenBank/DDBJ whole genome shotgun (WGS) entry which is preliminary data.</text>
</comment>
<dbReference type="PANTHER" id="PTHR30118:SF15">
    <property type="entry name" value="TRANSCRIPTIONAL REGULATORY PROTEIN"/>
    <property type="match status" value="1"/>
</dbReference>
<dbReference type="RefSeq" id="WP_050055062.1">
    <property type="nucleotide sequence ID" value="NZ_CAQI01000042.1"/>
</dbReference>
<evidence type="ECO:0000256" key="2">
    <source>
        <dbReference type="ARBA" id="ARBA00023015"/>
    </source>
</evidence>
<evidence type="ECO:0000256" key="4">
    <source>
        <dbReference type="ARBA" id="ARBA00023163"/>
    </source>
</evidence>